<keyword evidence="1" id="KW-0812">Transmembrane</keyword>
<accession>A0A1F8ATY7</accession>
<evidence type="ECO:0008006" key="4">
    <source>
        <dbReference type="Google" id="ProtNLM"/>
    </source>
</evidence>
<dbReference type="AlphaFoldDB" id="A0A1F8ATY7"/>
<evidence type="ECO:0000313" key="3">
    <source>
        <dbReference type="Proteomes" id="UP000178603"/>
    </source>
</evidence>
<organism evidence="2 3">
    <name type="scientific">Candidatus Woesebacteria bacterium RIFCSPHIGHO2_12_FULL_41_24</name>
    <dbReference type="NCBI Taxonomy" id="1802510"/>
    <lineage>
        <taxon>Bacteria</taxon>
        <taxon>Candidatus Woeseibacteriota</taxon>
    </lineage>
</organism>
<keyword evidence="1" id="KW-1133">Transmembrane helix</keyword>
<dbReference type="EMBL" id="MGGW01000004">
    <property type="protein sequence ID" value="OGM55197.1"/>
    <property type="molecule type" value="Genomic_DNA"/>
</dbReference>
<protein>
    <recommendedName>
        <fullName evidence="4">3D domain-containing protein</fullName>
    </recommendedName>
</protein>
<dbReference type="Proteomes" id="UP000178603">
    <property type="component" value="Unassembled WGS sequence"/>
</dbReference>
<comment type="caution">
    <text evidence="2">The sequence shown here is derived from an EMBL/GenBank/DDBJ whole genome shotgun (WGS) entry which is preliminary data.</text>
</comment>
<feature type="transmembrane region" description="Helical" evidence="1">
    <location>
        <begin position="12"/>
        <end position="30"/>
    </location>
</feature>
<proteinExistence type="predicted"/>
<reference evidence="2 3" key="1">
    <citation type="journal article" date="2016" name="Nat. Commun.">
        <title>Thousands of microbial genomes shed light on interconnected biogeochemical processes in an aquifer system.</title>
        <authorList>
            <person name="Anantharaman K."/>
            <person name="Brown C.T."/>
            <person name="Hug L.A."/>
            <person name="Sharon I."/>
            <person name="Castelle C.J."/>
            <person name="Probst A.J."/>
            <person name="Thomas B.C."/>
            <person name="Singh A."/>
            <person name="Wilkins M.J."/>
            <person name="Karaoz U."/>
            <person name="Brodie E.L."/>
            <person name="Williams K.H."/>
            <person name="Hubbard S.S."/>
            <person name="Banfield J.F."/>
        </authorList>
    </citation>
    <scope>NUCLEOTIDE SEQUENCE [LARGE SCALE GENOMIC DNA]</scope>
</reference>
<evidence type="ECO:0000313" key="2">
    <source>
        <dbReference type="EMBL" id="OGM55197.1"/>
    </source>
</evidence>
<sequence length="238" mass="26386">MRFVRHVNKTSLLITLLLTLFGLVMILIFVQNTKNKLEVKEFQASEIIQLPEVIFSPQPALLPTPEPTFAPTTFPSLLPTFAPPPTTSGDYVYAFVTFYGWPDNGPPPGNGIAYPKGFGNPTLHDVAGGIGTYGDPVSFASDNNLYPVGSLIYLPHIRKYAIMEDLCIGCVENWENDGRVHVDIWMESDSATNESKLFDCMGYYTHKSIEIENNPPSGRPVDTRLLFNPLTGECLNDV</sequence>
<keyword evidence="1" id="KW-0472">Membrane</keyword>
<evidence type="ECO:0000256" key="1">
    <source>
        <dbReference type="SAM" id="Phobius"/>
    </source>
</evidence>
<name>A0A1F8ATY7_9BACT</name>
<gene>
    <name evidence="2" type="ORF">A3E44_02840</name>
</gene>